<proteinExistence type="predicted"/>
<organism evidence="1">
    <name type="scientific">marine sediment metagenome</name>
    <dbReference type="NCBI Taxonomy" id="412755"/>
    <lineage>
        <taxon>unclassified sequences</taxon>
        <taxon>metagenomes</taxon>
        <taxon>ecological metagenomes</taxon>
    </lineage>
</organism>
<dbReference type="Pfam" id="PF01964">
    <property type="entry name" value="ThiC_Rad_SAM"/>
    <property type="match status" value="1"/>
</dbReference>
<dbReference type="EMBL" id="BARS01042752">
    <property type="protein sequence ID" value="GAG32199.1"/>
    <property type="molecule type" value="Genomic_DNA"/>
</dbReference>
<evidence type="ECO:0000313" key="1">
    <source>
        <dbReference type="EMBL" id="GAG32199.1"/>
    </source>
</evidence>
<sequence length="59" mass="6349">SLARKNLDWKEQLKLCLDPTRAGKARAQHDTSGAGCSMCGQYCAMELVASYLGTSPGRC</sequence>
<protein>
    <recommendedName>
        <fullName evidence="2">Phosphomethylpyrimidine synthase</fullName>
    </recommendedName>
</protein>
<dbReference type="GO" id="GO:0009228">
    <property type="term" value="P:thiamine biosynthetic process"/>
    <property type="evidence" value="ECO:0007669"/>
    <property type="project" value="InterPro"/>
</dbReference>
<feature type="non-terminal residue" evidence="1">
    <location>
        <position position="1"/>
    </location>
</feature>
<dbReference type="AlphaFoldDB" id="X0WMJ4"/>
<reference evidence="1" key="1">
    <citation type="journal article" date="2014" name="Front. Microbiol.">
        <title>High frequency of phylogenetically diverse reductive dehalogenase-homologous genes in deep subseafloor sedimentary metagenomes.</title>
        <authorList>
            <person name="Kawai M."/>
            <person name="Futagami T."/>
            <person name="Toyoda A."/>
            <person name="Takaki Y."/>
            <person name="Nishi S."/>
            <person name="Hori S."/>
            <person name="Arai W."/>
            <person name="Tsubouchi T."/>
            <person name="Morono Y."/>
            <person name="Uchiyama I."/>
            <person name="Ito T."/>
            <person name="Fujiyama A."/>
            <person name="Inagaki F."/>
            <person name="Takami H."/>
        </authorList>
    </citation>
    <scope>NUCLEOTIDE SEQUENCE</scope>
    <source>
        <strain evidence="1">Expedition CK06-06</strain>
    </source>
</reference>
<gene>
    <name evidence="1" type="ORF">S01H1_64826</name>
</gene>
<evidence type="ECO:0008006" key="2">
    <source>
        <dbReference type="Google" id="ProtNLM"/>
    </source>
</evidence>
<accession>X0WMJ4</accession>
<comment type="caution">
    <text evidence="1">The sequence shown here is derived from an EMBL/GenBank/DDBJ whole genome shotgun (WGS) entry which is preliminary data.</text>
</comment>
<dbReference type="InterPro" id="IPR002817">
    <property type="entry name" value="ThiC/BzaA/B"/>
</dbReference>
<name>X0WMJ4_9ZZZZ</name>
<dbReference type="GO" id="GO:0051536">
    <property type="term" value="F:iron-sulfur cluster binding"/>
    <property type="evidence" value="ECO:0007669"/>
    <property type="project" value="InterPro"/>
</dbReference>
<dbReference type="Gene3D" id="6.10.250.620">
    <property type="match status" value="1"/>
</dbReference>